<dbReference type="Gene3D" id="2.170.15.10">
    <property type="entry name" value="Proaerolysin, chain A, domain 3"/>
    <property type="match status" value="1"/>
</dbReference>
<dbReference type="SUPFAM" id="SSF56973">
    <property type="entry name" value="Aerolisin/ETX pore-forming domain"/>
    <property type="match status" value="1"/>
</dbReference>
<feature type="region of interest" description="Disordered" evidence="1">
    <location>
        <begin position="1"/>
        <end position="22"/>
    </location>
</feature>
<dbReference type="EMBL" id="PEJP01000032">
    <property type="protein sequence ID" value="RYO57205.1"/>
    <property type="molecule type" value="Genomic_DNA"/>
</dbReference>
<proteinExistence type="predicted"/>
<organism evidence="2 3">
    <name type="scientific">Alternaria arborescens</name>
    <dbReference type="NCBI Taxonomy" id="156630"/>
    <lineage>
        <taxon>Eukaryota</taxon>
        <taxon>Fungi</taxon>
        <taxon>Dikarya</taxon>
        <taxon>Ascomycota</taxon>
        <taxon>Pezizomycotina</taxon>
        <taxon>Dothideomycetes</taxon>
        <taxon>Pleosporomycetidae</taxon>
        <taxon>Pleosporales</taxon>
        <taxon>Pleosporineae</taxon>
        <taxon>Pleosporaceae</taxon>
        <taxon>Alternaria</taxon>
        <taxon>Alternaria sect. Alternaria</taxon>
    </lineage>
</organism>
<protein>
    <submittedName>
        <fullName evidence="2">Uncharacterized protein</fullName>
    </submittedName>
</protein>
<comment type="caution">
    <text evidence="2">The sequence shown here is derived from an EMBL/GenBank/DDBJ whole genome shotgun (WGS) entry which is preliminary data.</text>
</comment>
<sequence>MQSVQDKVNRLTRLPSPSQRAPDLASGRVRLYQDFNWNSNNTEINIYNGYSQKHRFRVDQSLFDKASWIAFNLPVGTVLTFTDHLPSVPASGKYADLSDAGRTLDLIGTGQTEGVDLDRLQMNDKISQFFWRTVDLNQGAIELFDDQDFTNNRVTIFLSEWAPETLHTMDRWWINDRTTSLRWKSLDRESVELFDNPDGRGESFNRIMGGGETQEVRKLQDLGFNDRITAFRWSNIKPIRSVVQPVMIAETDQDVDQSIYEEIWVENPGHEEALMAIKFSKEHKIEITTTVRDAYATGITAEYSVSGKAGIGIVEATVGWKVAVNFNDEHETSKSTSETTTLTVGIDHSIMVPARSRKIVYVTVYTGKVNSKTYTTTAERWYRVRLTGSHQSNTDGQELWKRDETVQITVDGRLRGNTKIVSGETKPL</sequence>
<dbReference type="AlphaFoldDB" id="A0A4Q4RK47"/>
<dbReference type="OrthoDB" id="4692089at2759"/>
<evidence type="ECO:0000313" key="3">
    <source>
        <dbReference type="Proteomes" id="UP000293823"/>
    </source>
</evidence>
<evidence type="ECO:0000313" key="2">
    <source>
        <dbReference type="EMBL" id="RYO57205.1"/>
    </source>
</evidence>
<dbReference type="Gene3D" id="2.60.20.10">
    <property type="entry name" value="Crystallins"/>
    <property type="match status" value="1"/>
</dbReference>
<reference evidence="3" key="1">
    <citation type="journal article" date="2019" name="bioRxiv">
        <title>Genomics, evolutionary history and diagnostics of the Alternaria alternata species group including apple and Asian pear pathotypes.</title>
        <authorList>
            <person name="Armitage A.D."/>
            <person name="Cockerton H.M."/>
            <person name="Sreenivasaprasad S."/>
            <person name="Woodhall J.W."/>
            <person name="Lane C.R."/>
            <person name="Harrison R.J."/>
            <person name="Clarkson J.P."/>
        </authorList>
    </citation>
    <scope>NUCLEOTIDE SEQUENCE [LARGE SCALE GENOMIC DNA]</scope>
    <source>
        <strain evidence="3">RGR 97.0016</strain>
    </source>
</reference>
<keyword evidence="3" id="KW-1185">Reference proteome</keyword>
<dbReference type="Proteomes" id="UP000293823">
    <property type="component" value="Unassembled WGS sequence"/>
</dbReference>
<accession>A0A4Q4RK47</accession>
<gene>
    <name evidence="2" type="ORF">AA0113_g7944</name>
</gene>
<evidence type="ECO:0000256" key="1">
    <source>
        <dbReference type="SAM" id="MobiDB-lite"/>
    </source>
</evidence>
<name>A0A4Q4RK47_9PLEO</name>